<dbReference type="AlphaFoldDB" id="A0A9P4Q8Z7"/>
<keyword evidence="2" id="KW-0812">Transmembrane</keyword>
<evidence type="ECO:0000256" key="2">
    <source>
        <dbReference type="SAM" id="Phobius"/>
    </source>
</evidence>
<feature type="compositionally biased region" description="Basic and acidic residues" evidence="1">
    <location>
        <begin position="196"/>
        <end position="220"/>
    </location>
</feature>
<feature type="compositionally biased region" description="Polar residues" evidence="1">
    <location>
        <begin position="92"/>
        <end position="107"/>
    </location>
</feature>
<evidence type="ECO:0000313" key="4">
    <source>
        <dbReference type="Proteomes" id="UP000799441"/>
    </source>
</evidence>
<evidence type="ECO:0000256" key="1">
    <source>
        <dbReference type="SAM" id="MobiDB-lite"/>
    </source>
</evidence>
<dbReference type="EMBL" id="MU003787">
    <property type="protein sequence ID" value="KAF2721790.1"/>
    <property type="molecule type" value="Genomic_DNA"/>
</dbReference>
<feature type="compositionally biased region" description="Basic and acidic residues" evidence="1">
    <location>
        <begin position="117"/>
        <end position="129"/>
    </location>
</feature>
<sequence>MLLPSQYGLPLLHSRDAQNNGKGNTSKIAIIAVVSVAIVVSIIVLTYIVLKQVRQRHDNPKYLPTEFLKTKWRNWHPHGFLASKGSYSSRLQANNSAPTLHSRSARSSAHVPDLEQAEAREVTHNESEVNRHQSIRSIITLPAYSRSLRENERIIGREGERAGVDVVVEAPETAEEEEVRREEEMESLYQIRTQRRRENDERAQRRQQRREARERGDTAELRRLRHESLLRADQREATGAAALITEHQSRSRERRVSSVSYADLGVARHDGSRVRANSGESDRQPLMETAAGMGSSIRPWLTNDTYGSHSRNRSNSSLRSISDLDDSDVDSQVPPFGRSGSDFEVVTLGGRSRADSRVNTPGGGRSRAGSTLARPSVDTADLGQHQLPDYAPPTYSVAGFEEAPPYESPTSARPPTNRDSPAHSPQHEPVSPLSETNTPSTTETGNLPQLPTIGRLPSIRIADATPIEPRSPESFH</sequence>
<dbReference type="Proteomes" id="UP000799441">
    <property type="component" value="Unassembled WGS sequence"/>
</dbReference>
<accession>A0A9P4Q8Z7</accession>
<proteinExistence type="predicted"/>
<comment type="caution">
    <text evidence="3">The sequence shown here is derived from an EMBL/GenBank/DDBJ whole genome shotgun (WGS) entry which is preliminary data.</text>
</comment>
<feature type="transmembrane region" description="Helical" evidence="2">
    <location>
        <begin position="28"/>
        <end position="50"/>
    </location>
</feature>
<dbReference type="OrthoDB" id="5376312at2759"/>
<feature type="region of interest" description="Disordered" evidence="1">
    <location>
        <begin position="270"/>
        <end position="476"/>
    </location>
</feature>
<feature type="region of interest" description="Disordered" evidence="1">
    <location>
        <begin position="92"/>
        <end position="129"/>
    </location>
</feature>
<name>A0A9P4Q8Z7_9PEZI</name>
<reference evidence="3" key="1">
    <citation type="journal article" date="2020" name="Stud. Mycol.">
        <title>101 Dothideomycetes genomes: a test case for predicting lifestyles and emergence of pathogens.</title>
        <authorList>
            <person name="Haridas S."/>
            <person name="Albert R."/>
            <person name="Binder M."/>
            <person name="Bloem J."/>
            <person name="Labutti K."/>
            <person name="Salamov A."/>
            <person name="Andreopoulos B."/>
            <person name="Baker S."/>
            <person name="Barry K."/>
            <person name="Bills G."/>
            <person name="Bluhm B."/>
            <person name="Cannon C."/>
            <person name="Castanera R."/>
            <person name="Culley D."/>
            <person name="Daum C."/>
            <person name="Ezra D."/>
            <person name="Gonzalez J."/>
            <person name="Henrissat B."/>
            <person name="Kuo A."/>
            <person name="Liang C."/>
            <person name="Lipzen A."/>
            <person name="Lutzoni F."/>
            <person name="Magnuson J."/>
            <person name="Mondo S."/>
            <person name="Nolan M."/>
            <person name="Ohm R."/>
            <person name="Pangilinan J."/>
            <person name="Park H.-J."/>
            <person name="Ramirez L."/>
            <person name="Alfaro M."/>
            <person name="Sun H."/>
            <person name="Tritt A."/>
            <person name="Yoshinaga Y."/>
            <person name="Zwiers L.-H."/>
            <person name="Turgeon B."/>
            <person name="Goodwin S."/>
            <person name="Spatafora J."/>
            <person name="Crous P."/>
            <person name="Grigoriev I."/>
        </authorList>
    </citation>
    <scope>NUCLEOTIDE SEQUENCE</scope>
    <source>
        <strain evidence="3">CBS 116435</strain>
    </source>
</reference>
<evidence type="ECO:0000313" key="3">
    <source>
        <dbReference type="EMBL" id="KAF2721790.1"/>
    </source>
</evidence>
<organism evidence="3 4">
    <name type="scientific">Polychaeton citri CBS 116435</name>
    <dbReference type="NCBI Taxonomy" id="1314669"/>
    <lineage>
        <taxon>Eukaryota</taxon>
        <taxon>Fungi</taxon>
        <taxon>Dikarya</taxon>
        <taxon>Ascomycota</taxon>
        <taxon>Pezizomycotina</taxon>
        <taxon>Dothideomycetes</taxon>
        <taxon>Dothideomycetidae</taxon>
        <taxon>Capnodiales</taxon>
        <taxon>Capnodiaceae</taxon>
        <taxon>Polychaeton</taxon>
    </lineage>
</organism>
<keyword evidence="4" id="KW-1185">Reference proteome</keyword>
<keyword evidence="2" id="KW-0472">Membrane</keyword>
<keyword evidence="2" id="KW-1133">Transmembrane helix</keyword>
<gene>
    <name evidence="3" type="ORF">K431DRAFT_312207</name>
</gene>
<feature type="region of interest" description="Disordered" evidence="1">
    <location>
        <begin position="191"/>
        <end position="220"/>
    </location>
</feature>
<protein>
    <submittedName>
        <fullName evidence="3">Uncharacterized protein</fullName>
    </submittedName>
</protein>
<feature type="compositionally biased region" description="Polar residues" evidence="1">
    <location>
        <begin position="433"/>
        <end position="449"/>
    </location>
</feature>
<feature type="compositionally biased region" description="Polar residues" evidence="1">
    <location>
        <begin position="408"/>
        <end position="419"/>
    </location>
</feature>